<organism evidence="1 2">
    <name type="scientific">Pseudomonas rhodesiae</name>
    <dbReference type="NCBI Taxonomy" id="76760"/>
    <lineage>
        <taxon>Bacteria</taxon>
        <taxon>Pseudomonadati</taxon>
        <taxon>Pseudomonadota</taxon>
        <taxon>Gammaproteobacteria</taxon>
        <taxon>Pseudomonadales</taxon>
        <taxon>Pseudomonadaceae</taxon>
        <taxon>Pseudomonas</taxon>
    </lineage>
</organism>
<dbReference type="Proteomes" id="UP000645865">
    <property type="component" value="Unassembled WGS sequence"/>
</dbReference>
<gene>
    <name evidence="1" type="ORF">YA0853_12420</name>
</gene>
<accession>A0A8I1E305</accession>
<name>A0A8I1E305_9PSED</name>
<dbReference type="EMBL" id="JAEILH010000019">
    <property type="protein sequence ID" value="MBI6624475.1"/>
    <property type="molecule type" value="Genomic_DNA"/>
</dbReference>
<evidence type="ECO:0000313" key="2">
    <source>
        <dbReference type="Proteomes" id="UP000645865"/>
    </source>
</evidence>
<comment type="caution">
    <text evidence="1">The sequence shown here is derived from an EMBL/GenBank/DDBJ whole genome shotgun (WGS) entry which is preliminary data.</text>
</comment>
<proteinExistence type="predicted"/>
<evidence type="ECO:0000313" key="1">
    <source>
        <dbReference type="EMBL" id="MBI6624475.1"/>
    </source>
</evidence>
<dbReference type="AlphaFoldDB" id="A0A8I1E305"/>
<protein>
    <submittedName>
        <fullName evidence="1">Uncharacterized protein</fullName>
    </submittedName>
</protein>
<dbReference type="RefSeq" id="WP_169903946.1">
    <property type="nucleotide sequence ID" value="NZ_CAUQUF010000043.1"/>
</dbReference>
<sequence>MIRVLLSLDLKKSEDQREAFYVFLKDKGWKKTHDVDTVWTLEYENANPDDDTYRKIKKHIKSTLIEASEEFKLYRVEYVAQIGNAEYIAKAIRKDEGVYQQFNRPLHEE</sequence>
<reference evidence="1" key="1">
    <citation type="submission" date="2020-12" db="EMBL/GenBank/DDBJ databases">
        <title>Comparative genomic insights into the epidemiology and virulence of plant pathogenic Pseudomonads from Turkey.</title>
        <authorList>
            <person name="Dillon M."/>
            <person name="Ruiz-Bedoya T."/>
            <person name="Bendalovic-Torma C."/>
            <person name="Guttman K.M."/>
            <person name="Kwak H."/>
            <person name="Middleton M.A."/>
            <person name="Wang P.W."/>
            <person name="Horuz S."/>
            <person name="Aysan Y."/>
            <person name="Guttman D.S."/>
        </authorList>
    </citation>
    <scope>NUCLEOTIDE SEQUENCE</scope>
    <source>
        <strain evidence="1">S5_IA_3a</strain>
    </source>
</reference>